<keyword evidence="2" id="KW-1185">Reference proteome</keyword>
<reference evidence="1 2" key="1">
    <citation type="submission" date="2019-06" db="EMBL/GenBank/DDBJ databases">
        <title>Genome Sequence of the Brown Rot Fungal Pathogen Monilinia fructicola.</title>
        <authorList>
            <person name="De Miccolis Angelini R.M."/>
            <person name="Landi L."/>
            <person name="Abate D."/>
            <person name="Pollastro S."/>
            <person name="Romanazzi G."/>
            <person name="Faretra F."/>
        </authorList>
    </citation>
    <scope>NUCLEOTIDE SEQUENCE [LARGE SCALE GENOMIC DNA]</scope>
    <source>
        <strain evidence="1 2">Mfrc123</strain>
    </source>
</reference>
<protein>
    <submittedName>
        <fullName evidence="1">Uncharacterized protein</fullName>
    </submittedName>
</protein>
<evidence type="ECO:0000313" key="1">
    <source>
        <dbReference type="EMBL" id="KAA8572971.1"/>
    </source>
</evidence>
<proteinExistence type="predicted"/>
<name>A0A5M9JUS9_MONFR</name>
<dbReference type="Proteomes" id="UP000322873">
    <property type="component" value="Unassembled WGS sequence"/>
</dbReference>
<gene>
    <name evidence="1" type="ORF">EYC84_003517</name>
</gene>
<accession>A0A5M9JUS9</accession>
<dbReference type="AlphaFoldDB" id="A0A5M9JUS9"/>
<sequence length="98" mass="11182">MPQFSIAESIVPAISITPKQNFAGNDYVPIAVELSAFFGSWKARKELKKERRGEFGVKGNLRSGEGLVLETFQEKEEKRKVWIGGNRRQRFPMHFLAV</sequence>
<organism evidence="1 2">
    <name type="scientific">Monilinia fructicola</name>
    <name type="common">Brown rot fungus</name>
    <name type="synonym">Ciboria fructicola</name>
    <dbReference type="NCBI Taxonomy" id="38448"/>
    <lineage>
        <taxon>Eukaryota</taxon>
        <taxon>Fungi</taxon>
        <taxon>Dikarya</taxon>
        <taxon>Ascomycota</taxon>
        <taxon>Pezizomycotina</taxon>
        <taxon>Leotiomycetes</taxon>
        <taxon>Helotiales</taxon>
        <taxon>Sclerotiniaceae</taxon>
        <taxon>Monilinia</taxon>
    </lineage>
</organism>
<dbReference type="EMBL" id="VICG01000004">
    <property type="protein sequence ID" value="KAA8572971.1"/>
    <property type="molecule type" value="Genomic_DNA"/>
</dbReference>
<comment type="caution">
    <text evidence="1">The sequence shown here is derived from an EMBL/GenBank/DDBJ whole genome shotgun (WGS) entry which is preliminary data.</text>
</comment>
<evidence type="ECO:0000313" key="2">
    <source>
        <dbReference type="Proteomes" id="UP000322873"/>
    </source>
</evidence>